<protein>
    <submittedName>
        <fullName evidence="2">Uncharacterized protein</fullName>
    </submittedName>
</protein>
<gene>
    <name evidence="2" type="ORF">FKW77_005304</name>
</gene>
<sequence>MKINVSQVALTVLGLASLSFAAPAVNEVPKQLDRRSGSVCIDMWQDTAQQTPIRLSYCNPQDQCVPWNVFFDAEPRRVDVGAIKFEGTCCTIFEADDCNALGNHDLQSKSFCEDGVNFVPKSWHNKVGSIQCYETGWNFRRKRDTVTAAAAVPPLPYPQWARHRSSTITHVHRAVETVSNTTSHVKTVYTTRTGFGHATPTISTNVSWPVITSVAAPTGHNPKVERDVKHHISYIPITDTYSDATHTWYSTVWVGFSVTATPFPTVTVTKTISGNNSITAVQAAHPGTTNGSPWHFPTSVWLSGSGSAMKWSTSTKHLNASTSRWWPTTHFDLGAGVSSVVTAPTSTTTAT</sequence>
<keyword evidence="1" id="KW-0732">Signal</keyword>
<evidence type="ECO:0000313" key="2">
    <source>
        <dbReference type="EMBL" id="QDS76493.1"/>
    </source>
</evidence>
<dbReference type="OrthoDB" id="3943442at2759"/>
<evidence type="ECO:0000256" key="1">
    <source>
        <dbReference type="SAM" id="SignalP"/>
    </source>
</evidence>
<organism evidence="2 3">
    <name type="scientific">Venturia effusa</name>
    <dbReference type="NCBI Taxonomy" id="50376"/>
    <lineage>
        <taxon>Eukaryota</taxon>
        <taxon>Fungi</taxon>
        <taxon>Dikarya</taxon>
        <taxon>Ascomycota</taxon>
        <taxon>Pezizomycotina</taxon>
        <taxon>Dothideomycetes</taxon>
        <taxon>Pleosporomycetidae</taxon>
        <taxon>Venturiales</taxon>
        <taxon>Venturiaceae</taxon>
        <taxon>Venturia</taxon>
    </lineage>
</organism>
<dbReference type="Proteomes" id="UP000316270">
    <property type="component" value="Chromosome 15"/>
</dbReference>
<feature type="chain" id="PRO_5022193652" evidence="1">
    <location>
        <begin position="22"/>
        <end position="351"/>
    </location>
</feature>
<proteinExistence type="predicted"/>
<feature type="signal peptide" evidence="1">
    <location>
        <begin position="1"/>
        <end position="21"/>
    </location>
</feature>
<accession>A0A517LLH6</accession>
<dbReference type="AlphaFoldDB" id="A0A517LLH6"/>
<reference evidence="2 3" key="1">
    <citation type="submission" date="2019-07" db="EMBL/GenBank/DDBJ databases">
        <title>Finished genome of Venturia effusa.</title>
        <authorList>
            <person name="Young C.A."/>
            <person name="Cox M.P."/>
            <person name="Ganley A.R.D."/>
            <person name="David W.J."/>
        </authorList>
    </citation>
    <scope>NUCLEOTIDE SEQUENCE [LARGE SCALE GENOMIC DNA]</scope>
    <source>
        <strain evidence="3">albino</strain>
    </source>
</reference>
<keyword evidence="3" id="KW-1185">Reference proteome</keyword>
<dbReference type="EMBL" id="CP042199">
    <property type="protein sequence ID" value="QDS76493.1"/>
    <property type="molecule type" value="Genomic_DNA"/>
</dbReference>
<evidence type="ECO:0000313" key="3">
    <source>
        <dbReference type="Proteomes" id="UP000316270"/>
    </source>
</evidence>
<name>A0A517LLH6_9PEZI</name>